<keyword evidence="2" id="KW-1185">Reference proteome</keyword>
<proteinExistence type="predicted"/>
<protein>
    <submittedName>
        <fullName evidence="1">Uncharacterized protein</fullName>
    </submittedName>
</protein>
<dbReference type="EMBL" id="CM040478">
    <property type="protein sequence ID" value="MCI4392986.1"/>
    <property type="molecule type" value="Genomic_DNA"/>
</dbReference>
<evidence type="ECO:0000313" key="2">
    <source>
        <dbReference type="Proteomes" id="UP000829447"/>
    </source>
</evidence>
<name>A0ACC5XPH9_PANGG</name>
<evidence type="ECO:0000313" key="1">
    <source>
        <dbReference type="EMBL" id="MCI4392986.1"/>
    </source>
</evidence>
<sequence length="212" mass="23854">MSQGSKTLAFFINQSGKFLDAQHEIVERLKKRLEIREVDSVDKCDVIIAFVPIVSRAGTDIEAALQNIPTTRPVVLVVFHHTFDENYIAPQSKWCVKKEGVFAADFLCHEDVGLLKCLANDEALKSITDYLISMAPSSPLIPVNPRPRRRYWIYVAVCALVVAVFVLLIYFLVQKSQGQDDTLTTQRPNIYVTTQQVNITVSTQKPNITITT</sequence>
<reference evidence="1 2" key="1">
    <citation type="journal article" date="2022" name="bioRxiv">
        <title>An ancient truncated duplication of the anti-Mullerian hormone receptor type 2 gene is a potential conserved master sex determinant in the Pangasiidae catfish family.</title>
        <authorList>
            <person name="Wen M."/>
            <person name="Pan Q."/>
            <person name="Jouanno E."/>
            <person name="Montfort J."/>
            <person name="Zahm M."/>
            <person name="Cabau C."/>
            <person name="Klopp C."/>
            <person name="Iampietro C."/>
            <person name="Roques C."/>
            <person name="Bouchez O."/>
            <person name="Castinel A."/>
            <person name="Donnadieu C."/>
            <person name="Parrinello H."/>
            <person name="Poncet C."/>
            <person name="Belmonte E."/>
            <person name="Gautier V."/>
            <person name="Avarre J.-C."/>
            <person name="Dugue R."/>
            <person name="Gustiano R."/>
            <person name="Ha T.T.T."/>
            <person name="Campet M."/>
            <person name="Sriphairoj K."/>
            <person name="Ribolli J."/>
            <person name="de Almeida F.L."/>
            <person name="Desvignes T."/>
            <person name="Postlethwait J.H."/>
            <person name="Bucao C.F."/>
            <person name="Robinson-Rechavi M."/>
            <person name="Bobe J."/>
            <person name="Herpin A."/>
            <person name="Guiguen Y."/>
        </authorList>
    </citation>
    <scope>NUCLEOTIDE SEQUENCE [LARGE SCALE GENOMIC DNA]</scope>
    <source>
        <strain evidence="1">YG-Dec2019</strain>
    </source>
</reference>
<organism evidence="1 2">
    <name type="scientific">Pangasianodon gigas</name>
    <name type="common">Mekong giant catfish</name>
    <name type="synonym">Pangasius gigas</name>
    <dbReference type="NCBI Taxonomy" id="30993"/>
    <lineage>
        <taxon>Eukaryota</taxon>
        <taxon>Metazoa</taxon>
        <taxon>Chordata</taxon>
        <taxon>Craniata</taxon>
        <taxon>Vertebrata</taxon>
        <taxon>Euteleostomi</taxon>
        <taxon>Actinopterygii</taxon>
        <taxon>Neopterygii</taxon>
        <taxon>Teleostei</taxon>
        <taxon>Ostariophysi</taxon>
        <taxon>Siluriformes</taxon>
        <taxon>Pangasiidae</taxon>
        <taxon>Pangasianodon</taxon>
    </lineage>
</organism>
<comment type="caution">
    <text evidence="1">The sequence shown here is derived from an EMBL/GenBank/DDBJ whole genome shotgun (WGS) entry which is preliminary data.</text>
</comment>
<gene>
    <name evidence="1" type="ORF">PGIGA_G00152160</name>
</gene>
<accession>A0ACC5XPH9</accession>
<dbReference type="Proteomes" id="UP000829447">
    <property type="component" value="Linkage Group LG25"/>
</dbReference>